<evidence type="ECO:0000256" key="1">
    <source>
        <dbReference type="ARBA" id="ARBA00006068"/>
    </source>
</evidence>
<dbReference type="NCBIfam" id="TIGR00350">
    <property type="entry name" value="lytR_cpsA_psr"/>
    <property type="match status" value="1"/>
</dbReference>
<dbReference type="Gene3D" id="3.40.630.190">
    <property type="entry name" value="LCP protein"/>
    <property type="match status" value="1"/>
</dbReference>
<feature type="transmembrane region" description="Helical" evidence="3">
    <location>
        <begin position="151"/>
        <end position="171"/>
    </location>
</feature>
<organism evidence="5 6">
    <name type="scientific">Trueperella pecoris</name>
    <dbReference type="NCBI Taxonomy" id="2733571"/>
    <lineage>
        <taxon>Bacteria</taxon>
        <taxon>Bacillati</taxon>
        <taxon>Actinomycetota</taxon>
        <taxon>Actinomycetes</taxon>
        <taxon>Actinomycetales</taxon>
        <taxon>Actinomycetaceae</taxon>
        <taxon>Trueperella</taxon>
    </lineage>
</organism>
<feature type="compositionally biased region" description="Low complexity" evidence="2">
    <location>
        <begin position="65"/>
        <end position="74"/>
    </location>
</feature>
<feature type="compositionally biased region" description="Low complexity" evidence="2">
    <location>
        <begin position="129"/>
        <end position="141"/>
    </location>
</feature>
<evidence type="ECO:0000256" key="2">
    <source>
        <dbReference type="SAM" id="MobiDB-lite"/>
    </source>
</evidence>
<feature type="domain" description="Cell envelope-related transcriptional attenuator" evidence="4">
    <location>
        <begin position="215"/>
        <end position="359"/>
    </location>
</feature>
<sequence length="454" mass="48055">MNQPPSFEPRKRVQRPSVEGAHEVGRPSHAARPRARSARRAAADPDQGVQPRSSADSQPRSSTGARRPSAPVRRSAFDDRAPERPYAEQAAAPAAAPGAAAPVNATVNTAPPAYAPHRPVPGHDEDRYGAPAGQPGEPPAARARRRHPGRILASALAIIVLLVLGWGYYLYSYGNGKLGHEAALSSAHDTAGETFLIVGSDERGEAVNDPTEGHRADTIMLLHKSETGPAALVSLPRDTLVHFPDSKASGKLNGSFSFGGAEYLVHTVEELTGLKIDHYIQIGMDGVKNLTDAVGGVELCLDYDVSDEYSGLQWTAGCHHSDGTTALAFSRMRYSDPLGDIGRTERQRQVVSKIIDKALSPSLLVNPLKQRSLVGSVAEVLSVDTDGSLMTVAKAGLALRDAIGPDGLKGAPPIASLNHRGPGGASTVLLAPEADQFWLDLRDGKLTKDSFASF</sequence>
<proteinExistence type="inferred from homology"/>
<dbReference type="EMBL" id="CP063213">
    <property type="protein sequence ID" value="QOR45218.1"/>
    <property type="molecule type" value="Genomic_DNA"/>
</dbReference>
<gene>
    <name evidence="5" type="ORF">INS88_08010</name>
</gene>
<dbReference type="AlphaFoldDB" id="A0A7M1QTI6"/>
<evidence type="ECO:0000313" key="6">
    <source>
        <dbReference type="Proteomes" id="UP000595053"/>
    </source>
</evidence>
<comment type="similarity">
    <text evidence="1">Belongs to the LytR/CpsA/Psr (LCP) family.</text>
</comment>
<keyword evidence="3" id="KW-0472">Membrane</keyword>
<dbReference type="InterPro" id="IPR050922">
    <property type="entry name" value="LytR/CpsA/Psr_CW_biosynth"/>
</dbReference>
<accession>A0A7M1QTI6</accession>
<reference evidence="5 6" key="1">
    <citation type="submission" date="2020-10" db="EMBL/GenBank/DDBJ databases">
        <title>Trueperella pecoris sp. nov. isolated from bovine and porcine specimens.</title>
        <authorList>
            <person name="Schoenecker L."/>
            <person name="Schnydrig P."/>
            <person name="Brodard I."/>
            <person name="Thomann A."/>
            <person name="Hemphill A."/>
            <person name="Rodriguez-Campos S."/>
            <person name="Perreten V."/>
            <person name="Jores J."/>
            <person name="Kittl S."/>
        </authorList>
    </citation>
    <scope>NUCLEOTIDE SEQUENCE [LARGE SCALE GENOMIC DNA]</scope>
    <source>
        <strain evidence="5 6">15A0121</strain>
    </source>
</reference>
<feature type="region of interest" description="Disordered" evidence="2">
    <location>
        <begin position="1"/>
        <end position="145"/>
    </location>
</feature>
<dbReference type="PANTHER" id="PTHR33392:SF6">
    <property type="entry name" value="POLYISOPRENYL-TEICHOIC ACID--PEPTIDOGLYCAN TEICHOIC ACID TRANSFERASE TAGU"/>
    <property type="match status" value="1"/>
</dbReference>
<keyword evidence="3" id="KW-0812">Transmembrane</keyword>
<feature type="compositionally biased region" description="Low complexity" evidence="2">
    <location>
        <begin position="87"/>
        <end position="112"/>
    </location>
</feature>
<dbReference type="InterPro" id="IPR004474">
    <property type="entry name" value="LytR_CpsA_psr"/>
</dbReference>
<keyword evidence="6" id="KW-1185">Reference proteome</keyword>
<feature type="compositionally biased region" description="Basic and acidic residues" evidence="2">
    <location>
        <begin position="75"/>
        <end position="86"/>
    </location>
</feature>
<dbReference type="PANTHER" id="PTHR33392">
    <property type="entry name" value="POLYISOPRENYL-TEICHOIC ACID--PEPTIDOGLYCAN TEICHOIC ACID TRANSFERASE TAGU"/>
    <property type="match status" value="1"/>
</dbReference>
<evidence type="ECO:0000313" key="5">
    <source>
        <dbReference type="EMBL" id="QOR45218.1"/>
    </source>
</evidence>
<name>A0A7M1QTI6_9ACTO</name>
<feature type="compositionally biased region" description="Basic residues" evidence="2">
    <location>
        <begin position="29"/>
        <end position="39"/>
    </location>
</feature>
<keyword evidence="3" id="KW-1133">Transmembrane helix</keyword>
<dbReference type="RefSeq" id="WP_197550889.1">
    <property type="nucleotide sequence ID" value="NZ_CP063213.1"/>
</dbReference>
<feature type="compositionally biased region" description="Polar residues" evidence="2">
    <location>
        <begin position="50"/>
        <end position="64"/>
    </location>
</feature>
<dbReference type="Pfam" id="PF03816">
    <property type="entry name" value="LytR_cpsA_psr"/>
    <property type="match status" value="1"/>
</dbReference>
<dbReference type="Proteomes" id="UP000595053">
    <property type="component" value="Chromosome"/>
</dbReference>
<evidence type="ECO:0000259" key="4">
    <source>
        <dbReference type="Pfam" id="PF03816"/>
    </source>
</evidence>
<evidence type="ECO:0000256" key="3">
    <source>
        <dbReference type="SAM" id="Phobius"/>
    </source>
</evidence>
<protein>
    <submittedName>
        <fullName evidence="5">LCP family protein</fullName>
    </submittedName>
</protein>